<feature type="compositionally biased region" description="Polar residues" evidence="1">
    <location>
        <begin position="483"/>
        <end position="496"/>
    </location>
</feature>
<feature type="compositionally biased region" description="Low complexity" evidence="1">
    <location>
        <begin position="509"/>
        <end position="520"/>
    </location>
</feature>
<organism evidence="2 3">
    <name type="scientific">Ranitomeya imitator</name>
    <name type="common">mimic poison frog</name>
    <dbReference type="NCBI Taxonomy" id="111125"/>
    <lineage>
        <taxon>Eukaryota</taxon>
        <taxon>Metazoa</taxon>
        <taxon>Chordata</taxon>
        <taxon>Craniata</taxon>
        <taxon>Vertebrata</taxon>
        <taxon>Euteleostomi</taxon>
        <taxon>Amphibia</taxon>
        <taxon>Batrachia</taxon>
        <taxon>Anura</taxon>
        <taxon>Neobatrachia</taxon>
        <taxon>Hyloidea</taxon>
        <taxon>Dendrobatidae</taxon>
        <taxon>Dendrobatinae</taxon>
        <taxon>Ranitomeya</taxon>
    </lineage>
</organism>
<name>A0ABN9LY86_9NEOB</name>
<evidence type="ECO:0000256" key="1">
    <source>
        <dbReference type="SAM" id="MobiDB-lite"/>
    </source>
</evidence>
<feature type="compositionally biased region" description="Pro residues" evidence="1">
    <location>
        <begin position="405"/>
        <end position="427"/>
    </location>
</feature>
<accession>A0ABN9LY86</accession>
<feature type="compositionally biased region" description="Pro residues" evidence="1">
    <location>
        <begin position="28"/>
        <end position="50"/>
    </location>
</feature>
<feature type="compositionally biased region" description="Polar residues" evidence="1">
    <location>
        <begin position="591"/>
        <end position="604"/>
    </location>
</feature>
<feature type="compositionally biased region" description="Low complexity" evidence="1">
    <location>
        <begin position="807"/>
        <end position="817"/>
    </location>
</feature>
<feature type="compositionally biased region" description="Pro residues" evidence="1">
    <location>
        <begin position="62"/>
        <end position="73"/>
    </location>
</feature>
<protein>
    <submittedName>
        <fullName evidence="2">Uncharacterized protein</fullName>
    </submittedName>
</protein>
<dbReference type="PANTHER" id="PTHR35077">
    <property type="entry name" value="SIMILAR TO AI661453 PROTEIN"/>
    <property type="match status" value="1"/>
</dbReference>
<comment type="caution">
    <text evidence="2">The sequence shown here is derived from an EMBL/GenBank/DDBJ whole genome shotgun (WGS) entry which is preliminary data.</text>
</comment>
<feature type="region of interest" description="Disordered" evidence="1">
    <location>
        <begin position="788"/>
        <end position="823"/>
    </location>
</feature>
<reference evidence="2" key="1">
    <citation type="submission" date="2023-07" db="EMBL/GenBank/DDBJ databases">
        <authorList>
            <person name="Stuckert A."/>
        </authorList>
    </citation>
    <scope>NUCLEOTIDE SEQUENCE</scope>
</reference>
<feature type="compositionally biased region" description="Pro residues" evidence="1">
    <location>
        <begin position="498"/>
        <end position="508"/>
    </location>
</feature>
<dbReference type="EMBL" id="CAUEEQ010037544">
    <property type="protein sequence ID" value="CAJ0954022.1"/>
    <property type="molecule type" value="Genomic_DNA"/>
</dbReference>
<feature type="region of interest" description="Disordered" evidence="1">
    <location>
        <begin position="681"/>
        <end position="710"/>
    </location>
</feature>
<feature type="region of interest" description="Disordered" evidence="1">
    <location>
        <begin position="479"/>
        <end position="552"/>
    </location>
</feature>
<sequence length="1156" mass="126864">MNGNYRMYSSVGDLRLTNYYNDYFEEIPAPPSMPPPPPPTMAPPSPPLQKSPPSSTISSPSSPSPPDFIPPTPHTSVPSFLPTNQSAVPTIEHHQSNNVAKWKSEMVLNAVSKDQPMTLPNRFSLNPAAFQHNQGQTNFDVEPRSTLPKSFKIPPPAPTRTSSMQLQEPQNISYSKVPPRSPVPSSFNPSYQAKLYTSSQGQLSLNDTLNKRKSMLIMEDLTDLSENYDQITEKSTVVTDSVGARTTSSLKDNTNIPNTHVDFNKQIKNEDPLHDNKTASSSIFREDPLKLPSKPNILNSALASVVPANAEEGQSFSQNGTRHNTLSLNKHGFSQEIVKTSKPTVKHISIKPIIDDLTLANSNGFKFNTLTRKEIDIFPQELTRIDNEVKSKPGVSLENVKERPPTPPMMAPPPPPPPPTPPPPPPAMTVQTITPLPLPIGNTTPPKNLPIIKSSTPPPVPPIVAAPVVRMPSPLLSPKPKTISITPNPSSLVSSQPPKAPPAPPPLPSSLGPSGSAPLLEALQTKQQSLKKISQTIEVRPAQTSPITSIDDDQKVRVGKIKGELEALFSPKKDEKGEQFKKSRMGLEANKNFSGNSTQSKGGENTLVNSLMLKVPLLPAKFERDDVDADNSEWLPKGNKKDLQIPEPDYLPASPIHKTEKPTYSEVQNKIPKATLDISLPSMPIASPQKDTNAEDTLKSSIPTYKPHRGTKVSTEKITLDEMPVVNSKPAADVGINLDYVPQHIEITALGPSEMQNQIKSQSENANKYSVTEEQFESNSPMALLMAAQKRAQKTKSSDKKNLPKISVTSGLSSSTSPYNERKASTLVPNKVNSGQFDQEEVTSFTSSSFQNSNQSAWQDGEPQFSDISSTFSRTSENSRDFSVPYSYNTTDVLASPTNDPEEYWKPKSTTFNDYISTTVQNVIDSPSFNISAFPSPLRDSKMDNEIEYGIIPPPAEFMNSPVASNSNLLSMQQVGRPYHFDHGTSIKSDFIPNYNRNDSVLQTSVSRSTTSNHDLNSYSSDSYSTAQRGSLIKKRLYMPEPESSNYGKTTSSLRSSTMPMSYNNLHAQTSCNMVPDLRRSNATSRFLPQGRRVSSENIGRIAPSMTDMKYIPQASDYSGGKSSTRSHSQYQQGMTFTVRPGTRQPISQMYQGGYL</sequence>
<feature type="region of interest" description="Disordered" evidence="1">
    <location>
        <begin position="389"/>
        <end position="454"/>
    </location>
</feature>
<gene>
    <name evidence="2" type="ORF">RIMI_LOCUS14518564</name>
</gene>
<feature type="compositionally biased region" description="Polar residues" evidence="1">
    <location>
        <begin position="159"/>
        <end position="172"/>
    </location>
</feature>
<dbReference type="Proteomes" id="UP001176940">
    <property type="component" value="Unassembled WGS sequence"/>
</dbReference>
<feature type="compositionally biased region" description="Low complexity" evidence="1">
    <location>
        <begin position="173"/>
        <end position="189"/>
    </location>
</feature>
<feature type="region of interest" description="Disordered" evidence="1">
    <location>
        <begin position="28"/>
        <end position="84"/>
    </location>
</feature>
<feature type="compositionally biased region" description="Basic and acidic residues" evidence="1">
    <location>
        <begin position="570"/>
        <end position="581"/>
    </location>
</feature>
<dbReference type="PANTHER" id="PTHR35077:SF2">
    <property type="entry name" value="SIMILAR TO AI661453 PROTEIN"/>
    <property type="match status" value="1"/>
</dbReference>
<feature type="region of interest" description="Disordered" evidence="1">
    <location>
        <begin position="138"/>
        <end position="189"/>
    </location>
</feature>
<feature type="compositionally biased region" description="Low complexity" evidence="1">
    <location>
        <begin position="51"/>
        <end position="61"/>
    </location>
</feature>
<proteinExistence type="predicted"/>
<evidence type="ECO:0000313" key="3">
    <source>
        <dbReference type="Proteomes" id="UP001176940"/>
    </source>
</evidence>
<feature type="region of interest" description="Disordered" evidence="1">
    <location>
        <begin position="570"/>
        <end position="604"/>
    </location>
</feature>
<feature type="compositionally biased region" description="Polar residues" evidence="1">
    <location>
        <begin position="524"/>
        <end position="548"/>
    </location>
</feature>
<evidence type="ECO:0000313" key="2">
    <source>
        <dbReference type="EMBL" id="CAJ0954022.1"/>
    </source>
</evidence>
<keyword evidence="3" id="KW-1185">Reference proteome</keyword>